<dbReference type="Gene3D" id="3.90.1530.30">
    <property type="match status" value="1"/>
</dbReference>
<feature type="domain" description="ParB-like N-terminal" evidence="2">
    <location>
        <begin position="4"/>
        <end position="93"/>
    </location>
</feature>
<dbReference type="SUPFAM" id="SSF110849">
    <property type="entry name" value="ParB/Sulfiredoxin"/>
    <property type="match status" value="1"/>
</dbReference>
<dbReference type="Proteomes" id="UP000253529">
    <property type="component" value="Unassembled WGS sequence"/>
</dbReference>
<dbReference type="Gene3D" id="1.10.10.2830">
    <property type="match status" value="1"/>
</dbReference>
<proteinExistence type="predicted"/>
<evidence type="ECO:0000313" key="3">
    <source>
        <dbReference type="EMBL" id="RBP13079.1"/>
    </source>
</evidence>
<feature type="compositionally biased region" description="Basic residues" evidence="1">
    <location>
        <begin position="579"/>
        <end position="589"/>
    </location>
</feature>
<dbReference type="NCBIfam" id="NF010406">
    <property type="entry name" value="PRK13832.1"/>
    <property type="match status" value="1"/>
</dbReference>
<feature type="compositionally biased region" description="Basic and acidic residues" evidence="1">
    <location>
        <begin position="554"/>
        <end position="570"/>
    </location>
</feature>
<sequence>MELRRVDPVTLKINPRNPRKIQPGEMSDEALAASIQLIGILQPPVASDKDGELELVFGERRVKTAIKVGLPEIDVLVKDPDDKDNMRAVSENVIRAPMATVDLWRGIESLASEGWTEEAIASAFAISVRQVRKLRLLATVHPAILDQIGAGDMPKEQELRTIASASREDQENVWKKIKPKKGERAVWWQIAQALNKTRFFARDAKFGEDERAAFAIVWQEDLFAEGDEDNRFTVDGEAFLAAQRAWLDAHMPKNGVLLEVDDYGREKLPPKAERTWTKPKKGDQIGFTIHPRDGTIHETVFRIPKPEAPKGKDRAEDAPTPKTTRPEITSKGTEIIGALRTEALVKSLEVDPCDDVRLIGLLVLALNANNVMIQTDDYNRPERKSLVQSITAGGELTADAERLRIVARQMLMSVLSCAPGRGDSGLVARIAGRALGADAHIANMATEDFLSCLSRAGIEKVGSSLGVLPRPRVKDTRAEVIKQAAGATYVHPAALFALTEAEIARQAEAPRQYSWENADPEKADEELGEGATGAEDGEPANEPQEALQDDPEHDGEGGEGARDDERRNDGEAVAETGNRRRRRRETAAT</sequence>
<dbReference type="PANTHER" id="PTHR33375">
    <property type="entry name" value="CHROMOSOME-PARTITIONING PROTEIN PARB-RELATED"/>
    <property type="match status" value="1"/>
</dbReference>
<dbReference type="InterPro" id="IPR003115">
    <property type="entry name" value="ParB_N"/>
</dbReference>
<dbReference type="RefSeq" id="WP_113889497.1">
    <property type="nucleotide sequence ID" value="NZ_QNRK01000012.1"/>
</dbReference>
<feature type="region of interest" description="Disordered" evidence="1">
    <location>
        <begin position="509"/>
        <end position="589"/>
    </location>
</feature>
<name>A0A366FH85_9HYPH</name>
<protein>
    <submittedName>
        <fullName evidence="3">ParB family chromosome partitioning protein</fullName>
    </submittedName>
</protein>
<gene>
    <name evidence="3" type="ORF">DFR50_11248</name>
</gene>
<reference evidence="3 4" key="1">
    <citation type="submission" date="2018-06" db="EMBL/GenBank/DDBJ databases">
        <title>Genomic Encyclopedia of Type Strains, Phase IV (KMG-IV): sequencing the most valuable type-strain genomes for metagenomic binning, comparative biology and taxonomic classification.</title>
        <authorList>
            <person name="Goeker M."/>
        </authorList>
    </citation>
    <scope>NUCLEOTIDE SEQUENCE [LARGE SCALE GENOMIC DNA]</scope>
    <source>
        <strain evidence="3 4">DSM 24875</strain>
    </source>
</reference>
<feature type="compositionally biased region" description="Basic and acidic residues" evidence="1">
    <location>
        <begin position="305"/>
        <end position="319"/>
    </location>
</feature>
<dbReference type="InterPro" id="IPR050336">
    <property type="entry name" value="Chromosome_partition/occlusion"/>
</dbReference>
<accession>A0A366FH85</accession>
<dbReference type="GO" id="GO:0005694">
    <property type="term" value="C:chromosome"/>
    <property type="evidence" value="ECO:0007669"/>
    <property type="project" value="TreeGrafter"/>
</dbReference>
<keyword evidence="4" id="KW-1185">Reference proteome</keyword>
<dbReference type="SMART" id="SM00470">
    <property type="entry name" value="ParB"/>
    <property type="match status" value="1"/>
</dbReference>
<dbReference type="GO" id="GO:0007059">
    <property type="term" value="P:chromosome segregation"/>
    <property type="evidence" value="ECO:0007669"/>
    <property type="project" value="TreeGrafter"/>
</dbReference>
<dbReference type="Pfam" id="PF02195">
    <property type="entry name" value="ParB_N"/>
    <property type="match status" value="1"/>
</dbReference>
<evidence type="ECO:0000259" key="2">
    <source>
        <dbReference type="SMART" id="SM00470"/>
    </source>
</evidence>
<dbReference type="OrthoDB" id="8116493at2"/>
<comment type="caution">
    <text evidence="3">The sequence shown here is derived from an EMBL/GenBank/DDBJ whole genome shotgun (WGS) entry which is preliminary data.</text>
</comment>
<feature type="compositionally biased region" description="Polar residues" evidence="1">
    <location>
        <begin position="321"/>
        <end position="330"/>
    </location>
</feature>
<evidence type="ECO:0000313" key="4">
    <source>
        <dbReference type="Proteomes" id="UP000253529"/>
    </source>
</evidence>
<dbReference type="PANTHER" id="PTHR33375:SF7">
    <property type="entry name" value="CHROMOSOME 2-PARTITIONING PROTEIN PARB-RELATED"/>
    <property type="match status" value="1"/>
</dbReference>
<dbReference type="AlphaFoldDB" id="A0A366FH85"/>
<evidence type="ECO:0000256" key="1">
    <source>
        <dbReference type="SAM" id="MobiDB-lite"/>
    </source>
</evidence>
<dbReference type="EMBL" id="QNRK01000012">
    <property type="protein sequence ID" value="RBP13079.1"/>
    <property type="molecule type" value="Genomic_DNA"/>
</dbReference>
<organism evidence="3 4">
    <name type="scientific">Roseiarcus fermentans</name>
    <dbReference type="NCBI Taxonomy" id="1473586"/>
    <lineage>
        <taxon>Bacteria</taxon>
        <taxon>Pseudomonadati</taxon>
        <taxon>Pseudomonadota</taxon>
        <taxon>Alphaproteobacteria</taxon>
        <taxon>Hyphomicrobiales</taxon>
        <taxon>Roseiarcaceae</taxon>
        <taxon>Roseiarcus</taxon>
    </lineage>
</organism>
<dbReference type="InterPro" id="IPR036086">
    <property type="entry name" value="ParB/Sulfiredoxin_sf"/>
</dbReference>
<dbReference type="SUPFAM" id="SSF109709">
    <property type="entry name" value="KorB DNA-binding domain-like"/>
    <property type="match status" value="1"/>
</dbReference>
<feature type="region of interest" description="Disordered" evidence="1">
    <location>
        <begin position="305"/>
        <end position="330"/>
    </location>
</feature>